<proteinExistence type="predicted"/>
<name>A0A382LIJ7_9ZZZZ</name>
<reference evidence="1" key="1">
    <citation type="submission" date="2018-05" db="EMBL/GenBank/DDBJ databases">
        <authorList>
            <person name="Lanie J.A."/>
            <person name="Ng W.-L."/>
            <person name="Kazmierczak K.M."/>
            <person name="Andrzejewski T.M."/>
            <person name="Davidsen T.M."/>
            <person name="Wayne K.J."/>
            <person name="Tettelin H."/>
            <person name="Glass J.I."/>
            <person name="Rusch D."/>
            <person name="Podicherti R."/>
            <person name="Tsui H.-C.T."/>
            <person name="Winkler M.E."/>
        </authorList>
    </citation>
    <scope>NUCLEOTIDE SEQUENCE</scope>
</reference>
<dbReference type="EMBL" id="UINC01086501">
    <property type="protein sequence ID" value="SVC35027.1"/>
    <property type="molecule type" value="Genomic_DNA"/>
</dbReference>
<sequence length="22" mass="2539">QIYVRSTKEGARYDLVGSLVKR</sequence>
<accession>A0A382LIJ7</accession>
<organism evidence="1">
    <name type="scientific">marine metagenome</name>
    <dbReference type="NCBI Taxonomy" id="408172"/>
    <lineage>
        <taxon>unclassified sequences</taxon>
        <taxon>metagenomes</taxon>
        <taxon>ecological metagenomes</taxon>
    </lineage>
</organism>
<gene>
    <name evidence="1" type="ORF">METZ01_LOCUS287881</name>
</gene>
<protein>
    <submittedName>
        <fullName evidence="1">Uncharacterized protein</fullName>
    </submittedName>
</protein>
<feature type="non-terminal residue" evidence="1">
    <location>
        <position position="1"/>
    </location>
</feature>
<evidence type="ECO:0000313" key="1">
    <source>
        <dbReference type="EMBL" id="SVC35027.1"/>
    </source>
</evidence>
<dbReference type="AlphaFoldDB" id="A0A382LIJ7"/>